<organism evidence="2 3">
    <name type="scientific">Falsiruegeria mediterranea M17</name>
    <dbReference type="NCBI Taxonomy" id="1200281"/>
    <lineage>
        <taxon>Bacteria</taxon>
        <taxon>Pseudomonadati</taxon>
        <taxon>Pseudomonadota</taxon>
        <taxon>Alphaproteobacteria</taxon>
        <taxon>Rhodobacterales</taxon>
        <taxon>Roseobacteraceae</taxon>
        <taxon>Falsiruegeria</taxon>
    </lineage>
</organism>
<dbReference type="InterPro" id="IPR014710">
    <property type="entry name" value="RmlC-like_jellyroll"/>
</dbReference>
<dbReference type="RefSeq" id="WP_108784891.1">
    <property type="nucleotide sequence ID" value="NZ_ONZG01000001.1"/>
</dbReference>
<dbReference type="InterPro" id="IPR018490">
    <property type="entry name" value="cNMP-bd_dom_sf"/>
</dbReference>
<evidence type="ECO:0000259" key="1">
    <source>
        <dbReference type="PROSITE" id="PS50042"/>
    </source>
</evidence>
<dbReference type="EMBL" id="ONZG01000001">
    <property type="protein sequence ID" value="SPJ26556.1"/>
    <property type="molecule type" value="Genomic_DNA"/>
</dbReference>
<dbReference type="InterPro" id="IPR036390">
    <property type="entry name" value="WH_DNA-bd_sf"/>
</dbReference>
<proteinExistence type="predicted"/>
<dbReference type="Gene3D" id="2.60.120.10">
    <property type="entry name" value="Jelly Rolls"/>
    <property type="match status" value="1"/>
</dbReference>
<protein>
    <recommendedName>
        <fullName evidence="1">Cyclic nucleotide-binding domain-containing protein</fullName>
    </recommendedName>
</protein>
<dbReference type="PROSITE" id="PS50042">
    <property type="entry name" value="CNMP_BINDING_3"/>
    <property type="match status" value="1"/>
</dbReference>
<dbReference type="AlphaFoldDB" id="A0A2R8C2D7"/>
<dbReference type="OrthoDB" id="3525895at2"/>
<accession>A0A2R8C2D7</accession>
<keyword evidence="3" id="KW-1185">Reference proteome</keyword>
<feature type="domain" description="Cyclic nucleotide-binding" evidence="1">
    <location>
        <begin position="1"/>
        <end position="93"/>
    </location>
</feature>
<dbReference type="CDD" id="cd00038">
    <property type="entry name" value="CAP_ED"/>
    <property type="match status" value="1"/>
</dbReference>
<reference evidence="3" key="1">
    <citation type="submission" date="2018-03" db="EMBL/GenBank/DDBJ databases">
        <authorList>
            <person name="Rodrigo-Torres L."/>
            <person name="Arahal R. D."/>
            <person name="Lucena T."/>
        </authorList>
    </citation>
    <scope>NUCLEOTIDE SEQUENCE [LARGE SCALE GENOMIC DNA]</scope>
    <source>
        <strain evidence="3">CECT 7615</strain>
    </source>
</reference>
<dbReference type="Proteomes" id="UP000244898">
    <property type="component" value="Unassembled WGS sequence"/>
</dbReference>
<dbReference type="Pfam" id="PF00027">
    <property type="entry name" value="cNMP_binding"/>
    <property type="match status" value="1"/>
</dbReference>
<name>A0A2R8C2D7_9RHOB</name>
<dbReference type="SUPFAM" id="SSF51206">
    <property type="entry name" value="cAMP-binding domain-like"/>
    <property type="match status" value="1"/>
</dbReference>
<sequence>MLPDPYNRLPDIALHRVSAASRETLFLQGSVTKGLYVVLAGRVHLERMGPNGERFVIHRATAGTSFAEASIFSDRYHCDAVVIEAGDLIRIDKAAVLAAFADADFALSYGRRASRQIQAQRQLLEIVGIRRAEDRVLAGLVAGLLDSTVVDFAALLQLSPEAAYRALRALVEAGQVINPSRGEYRLRAAT</sequence>
<evidence type="ECO:0000313" key="3">
    <source>
        <dbReference type="Proteomes" id="UP000244898"/>
    </source>
</evidence>
<evidence type="ECO:0000313" key="2">
    <source>
        <dbReference type="EMBL" id="SPJ26556.1"/>
    </source>
</evidence>
<dbReference type="SUPFAM" id="SSF46785">
    <property type="entry name" value="Winged helix' DNA-binding domain"/>
    <property type="match status" value="1"/>
</dbReference>
<gene>
    <name evidence="2" type="ORF">TRM7615_00017</name>
</gene>
<dbReference type="InterPro" id="IPR000595">
    <property type="entry name" value="cNMP-bd_dom"/>
</dbReference>